<organism evidence="2 3">
    <name type="scientific">Scophthalmus maximus</name>
    <name type="common">Turbot</name>
    <name type="synonym">Psetta maxima</name>
    <dbReference type="NCBI Taxonomy" id="52904"/>
    <lineage>
        <taxon>Eukaryota</taxon>
        <taxon>Metazoa</taxon>
        <taxon>Chordata</taxon>
        <taxon>Craniata</taxon>
        <taxon>Vertebrata</taxon>
        <taxon>Euteleostomi</taxon>
        <taxon>Actinopterygii</taxon>
        <taxon>Neopterygii</taxon>
        <taxon>Teleostei</taxon>
        <taxon>Neoteleostei</taxon>
        <taxon>Acanthomorphata</taxon>
        <taxon>Carangaria</taxon>
        <taxon>Pleuronectiformes</taxon>
        <taxon>Pleuronectoidei</taxon>
        <taxon>Scophthalmidae</taxon>
        <taxon>Scophthalmus</taxon>
    </lineage>
</organism>
<evidence type="ECO:0000256" key="1">
    <source>
        <dbReference type="SAM" id="MobiDB-lite"/>
    </source>
</evidence>
<dbReference type="Proteomes" id="UP000438429">
    <property type="component" value="Unassembled WGS sequence"/>
</dbReference>
<evidence type="ECO:0000313" key="2">
    <source>
        <dbReference type="EMBL" id="KAF0025704.1"/>
    </source>
</evidence>
<comment type="caution">
    <text evidence="2">The sequence shown here is derived from an EMBL/GenBank/DDBJ whole genome shotgun (WGS) entry which is preliminary data.</text>
</comment>
<evidence type="ECO:0000313" key="3">
    <source>
        <dbReference type="Proteomes" id="UP000438429"/>
    </source>
</evidence>
<feature type="region of interest" description="Disordered" evidence="1">
    <location>
        <begin position="83"/>
        <end position="102"/>
    </location>
</feature>
<accession>A0A6A4S593</accession>
<protein>
    <submittedName>
        <fullName evidence="2">Uncharacterized protein</fullName>
    </submittedName>
</protein>
<proteinExistence type="predicted"/>
<name>A0A6A4S593_SCOMX</name>
<reference evidence="2 3" key="1">
    <citation type="submission" date="2019-06" db="EMBL/GenBank/DDBJ databases">
        <title>Draft genomes of female and male turbot (Scophthalmus maximus).</title>
        <authorList>
            <person name="Xu H."/>
            <person name="Xu X.-W."/>
            <person name="Shao C."/>
            <person name="Chen S."/>
        </authorList>
    </citation>
    <scope>NUCLEOTIDE SEQUENCE [LARGE SCALE GENOMIC DNA]</scope>
    <source>
        <strain evidence="2">Ysfricsl-2016a</strain>
        <tissue evidence="2">Blood</tissue>
    </source>
</reference>
<gene>
    <name evidence="2" type="ORF">F2P81_022585</name>
</gene>
<sequence length="102" mass="12113">MLCALVVWERRLQPRRSYFALLPLRDNSPPTHAARHHLLNTRDCHKPQLREDRETAADKRTTFSNASSYDVLRWPEPTAYPHHTSPWEKHRTLRSTTQNICR</sequence>
<dbReference type="EMBL" id="VEVO01000020">
    <property type="protein sequence ID" value="KAF0025704.1"/>
    <property type="molecule type" value="Genomic_DNA"/>
</dbReference>
<dbReference type="AlphaFoldDB" id="A0A6A4S593"/>